<proteinExistence type="predicted"/>
<evidence type="ECO:0000313" key="2">
    <source>
        <dbReference type="Proteomes" id="UP001464378"/>
    </source>
</evidence>
<sequence>MGKCCTFFGHRQSPDSLRPVLKQCLEDLILNHGVTTFYVGNQGSFDGMAHSVLRELAEQYANISYAVVLAYLPPQQKDELARNQNYSDSMYPEGIETVPKRFAIDWRNRWMLKRADYVITYVTHSWGGAAKFAEKAVKSGKQVINLKPADNKTQSCGGHS</sequence>
<dbReference type="RefSeq" id="WP_349232237.1">
    <property type="nucleotide sequence ID" value="NZ_JBBMFK010000024.1"/>
</dbReference>
<accession>A0ABV1EAP3</accession>
<dbReference type="SUPFAM" id="SSF102405">
    <property type="entry name" value="MCP/YpsA-like"/>
    <property type="match status" value="1"/>
</dbReference>
<dbReference type="Gene3D" id="3.40.50.450">
    <property type="match status" value="1"/>
</dbReference>
<name>A0ABV1EAP3_9FIRM</name>
<protein>
    <recommendedName>
        <fullName evidence="3">DUF1273 family protein</fullName>
    </recommendedName>
</protein>
<organism evidence="1 2">
    <name type="scientific">Pseudoflavonifractor intestinihominis</name>
    <dbReference type="NCBI Taxonomy" id="3133171"/>
    <lineage>
        <taxon>Bacteria</taxon>
        <taxon>Bacillati</taxon>
        <taxon>Bacillota</taxon>
        <taxon>Clostridia</taxon>
        <taxon>Eubacteriales</taxon>
        <taxon>Oscillospiraceae</taxon>
        <taxon>Pseudoflavonifractor</taxon>
    </lineage>
</organism>
<gene>
    <name evidence="1" type="ORF">WMO64_13000</name>
</gene>
<comment type="caution">
    <text evidence="1">The sequence shown here is derived from an EMBL/GenBank/DDBJ whole genome shotgun (WGS) entry which is preliminary data.</text>
</comment>
<dbReference type="EMBL" id="JBBMFK010000024">
    <property type="protein sequence ID" value="MEQ2444378.1"/>
    <property type="molecule type" value="Genomic_DNA"/>
</dbReference>
<evidence type="ECO:0008006" key="3">
    <source>
        <dbReference type="Google" id="ProtNLM"/>
    </source>
</evidence>
<reference evidence="1 2" key="1">
    <citation type="submission" date="2024-03" db="EMBL/GenBank/DDBJ databases">
        <title>Human intestinal bacterial collection.</title>
        <authorList>
            <person name="Pauvert C."/>
            <person name="Hitch T.C.A."/>
            <person name="Clavel T."/>
        </authorList>
    </citation>
    <scope>NUCLEOTIDE SEQUENCE [LARGE SCALE GENOMIC DNA]</scope>
    <source>
        <strain evidence="1 2">CLA-AP-H29</strain>
    </source>
</reference>
<evidence type="ECO:0000313" key="1">
    <source>
        <dbReference type="EMBL" id="MEQ2444378.1"/>
    </source>
</evidence>
<dbReference type="Proteomes" id="UP001464378">
    <property type="component" value="Unassembled WGS sequence"/>
</dbReference>
<keyword evidence="2" id="KW-1185">Reference proteome</keyword>